<organism evidence="3 4">
    <name type="scientific">Chrysophaeum taylorii</name>
    <dbReference type="NCBI Taxonomy" id="2483200"/>
    <lineage>
        <taxon>Eukaryota</taxon>
        <taxon>Sar</taxon>
        <taxon>Stramenopiles</taxon>
        <taxon>Ochrophyta</taxon>
        <taxon>Pelagophyceae</taxon>
        <taxon>Pelagomonadales</taxon>
        <taxon>Pelagomonadaceae</taxon>
        <taxon>Chrysophaeum</taxon>
    </lineage>
</organism>
<dbReference type="AlphaFoldDB" id="A0AAD7U5G7"/>
<accession>A0AAD7U5G7</accession>
<dbReference type="Gene3D" id="1.10.260.100">
    <property type="match status" value="1"/>
</dbReference>
<dbReference type="InterPro" id="IPR041243">
    <property type="entry name" value="STI1/HOP_DP"/>
</dbReference>
<keyword evidence="4" id="KW-1185">Reference proteome</keyword>
<sequence length="185" mass="20190">MRWLMLVAAAVPEFRRAMTRLRAAEDLEDADAMRIAEIKAELDLRGVSYAGIFEGSELRKALKEARLTGKADGKILNEFNRQRAEVMADPALKVELDDSDKLSAVTGADGTVPGGLRPDELQKLMQNPEIMALLAKPEFQKIMKEAMEGGPESIAKYMDDPETRDLLQTASKLVQGAGLAPPPPG</sequence>
<evidence type="ECO:0000313" key="4">
    <source>
        <dbReference type="Proteomes" id="UP001230188"/>
    </source>
</evidence>
<reference evidence="3" key="1">
    <citation type="submission" date="2023-01" db="EMBL/GenBank/DDBJ databases">
        <title>Metagenome sequencing of chrysophaentin producing Chrysophaeum taylorii.</title>
        <authorList>
            <person name="Davison J."/>
            <person name="Bewley C."/>
        </authorList>
    </citation>
    <scope>NUCLEOTIDE SEQUENCE</scope>
    <source>
        <strain evidence="3">NIES-1699</strain>
    </source>
</reference>
<evidence type="ECO:0000256" key="1">
    <source>
        <dbReference type="ARBA" id="ARBA00022737"/>
    </source>
</evidence>
<evidence type="ECO:0000259" key="2">
    <source>
        <dbReference type="Pfam" id="PF17830"/>
    </source>
</evidence>
<dbReference type="Proteomes" id="UP001230188">
    <property type="component" value="Unassembled WGS sequence"/>
</dbReference>
<feature type="domain" description="STI1/HOP DP" evidence="2">
    <location>
        <begin position="118"/>
        <end position="168"/>
    </location>
</feature>
<evidence type="ECO:0000313" key="3">
    <source>
        <dbReference type="EMBL" id="KAJ8598625.1"/>
    </source>
</evidence>
<name>A0AAD7U5G7_9STRA</name>
<dbReference type="Pfam" id="PF17830">
    <property type="entry name" value="STI1-HOP_DP"/>
    <property type="match status" value="1"/>
</dbReference>
<dbReference type="EMBL" id="JAQMWT010000667">
    <property type="protein sequence ID" value="KAJ8598625.1"/>
    <property type="molecule type" value="Genomic_DNA"/>
</dbReference>
<comment type="caution">
    <text evidence="3">The sequence shown here is derived from an EMBL/GenBank/DDBJ whole genome shotgun (WGS) entry which is preliminary data.</text>
</comment>
<protein>
    <recommendedName>
        <fullName evidence="2">STI1/HOP DP domain-containing protein</fullName>
    </recommendedName>
</protein>
<gene>
    <name evidence="3" type="ORF">CTAYLR_003051</name>
</gene>
<proteinExistence type="predicted"/>
<keyword evidence="1" id="KW-0677">Repeat</keyword>